<sequence>MATIARTVRAVAPHVPKIKFPSRNKDFSFKPEAPVLSSVTQTSTSPTASRSSTQGPVIDFSELPLRYQRKLISQEEMEYIERGGPA</sequence>
<evidence type="ECO:0000256" key="2">
    <source>
        <dbReference type="ARBA" id="ARBA00023128"/>
    </source>
</evidence>
<dbReference type="EMBL" id="UYJE01005934">
    <property type="protein sequence ID" value="VDI41697.1"/>
    <property type="molecule type" value="Genomic_DNA"/>
</dbReference>
<dbReference type="GO" id="GO:0006103">
    <property type="term" value="P:2-oxoglutarate metabolic process"/>
    <property type="evidence" value="ECO:0007669"/>
    <property type="project" value="InterPro"/>
</dbReference>
<proteinExistence type="inferred from homology"/>
<evidence type="ECO:0000313" key="6">
    <source>
        <dbReference type="Proteomes" id="UP000596742"/>
    </source>
</evidence>
<dbReference type="GO" id="GO:0005739">
    <property type="term" value="C:mitochondrion"/>
    <property type="evidence" value="ECO:0007669"/>
    <property type="project" value="UniProtKB-SubCell"/>
</dbReference>
<evidence type="ECO:0000256" key="3">
    <source>
        <dbReference type="ARBA" id="ARBA00043970"/>
    </source>
</evidence>
<accession>A0A8B6F1P3</accession>
<dbReference type="Proteomes" id="UP000596742">
    <property type="component" value="Unassembled WGS sequence"/>
</dbReference>
<dbReference type="AlphaFoldDB" id="A0A8B6F1P3"/>
<dbReference type="GO" id="GO:0004591">
    <property type="term" value="F:oxoglutarate dehydrogenase (succinyl-transferring) activity"/>
    <property type="evidence" value="ECO:0007669"/>
    <property type="project" value="TreeGrafter"/>
</dbReference>
<name>A0A8B6F1P3_MYTGA</name>
<dbReference type="GO" id="GO:0005840">
    <property type="term" value="C:ribosome"/>
    <property type="evidence" value="ECO:0007669"/>
    <property type="project" value="UniProtKB-KW"/>
</dbReference>
<dbReference type="InterPro" id="IPR020373">
    <property type="entry name" value="Kgd4/YMR-31"/>
</dbReference>
<comment type="caution">
    <text evidence="5">The sequence shown here is derived from an EMBL/GenBank/DDBJ whole genome shotgun (WGS) entry which is preliminary data.</text>
</comment>
<feature type="region of interest" description="Disordered" evidence="4">
    <location>
        <begin position="29"/>
        <end position="55"/>
    </location>
</feature>
<evidence type="ECO:0000313" key="5">
    <source>
        <dbReference type="EMBL" id="VDI41697.1"/>
    </source>
</evidence>
<dbReference type="PANTHER" id="PTHR31601:SF2">
    <property type="entry name" value="ALPHA-KETOGLUTARATE DEHYDROGENASE COMPONENT 4"/>
    <property type="match status" value="1"/>
</dbReference>
<keyword evidence="5" id="KW-0687">Ribonucleoprotein</keyword>
<gene>
    <name evidence="5" type="ORF">MGAL_10B054057</name>
</gene>
<organism evidence="5 6">
    <name type="scientific">Mytilus galloprovincialis</name>
    <name type="common">Mediterranean mussel</name>
    <dbReference type="NCBI Taxonomy" id="29158"/>
    <lineage>
        <taxon>Eukaryota</taxon>
        <taxon>Metazoa</taxon>
        <taxon>Spiralia</taxon>
        <taxon>Lophotrochozoa</taxon>
        <taxon>Mollusca</taxon>
        <taxon>Bivalvia</taxon>
        <taxon>Autobranchia</taxon>
        <taxon>Pteriomorphia</taxon>
        <taxon>Mytilida</taxon>
        <taxon>Mytiloidea</taxon>
        <taxon>Mytilidae</taxon>
        <taxon>Mytilinae</taxon>
        <taxon>Mytilus</taxon>
    </lineage>
</organism>
<comment type="subcellular location">
    <subcellularLocation>
        <location evidence="1">Mitochondrion</location>
    </subcellularLocation>
</comment>
<keyword evidence="6" id="KW-1185">Reference proteome</keyword>
<dbReference type="OrthoDB" id="2116030at2759"/>
<reference evidence="5" key="1">
    <citation type="submission" date="2018-11" db="EMBL/GenBank/DDBJ databases">
        <authorList>
            <person name="Alioto T."/>
            <person name="Alioto T."/>
        </authorList>
    </citation>
    <scope>NUCLEOTIDE SEQUENCE</scope>
</reference>
<protein>
    <submittedName>
        <fullName evidence="5">Small subunit ribosomal protein S36</fullName>
    </submittedName>
</protein>
<feature type="compositionally biased region" description="Low complexity" evidence="4">
    <location>
        <begin position="40"/>
        <end position="53"/>
    </location>
</feature>
<dbReference type="PANTHER" id="PTHR31601">
    <property type="entry name" value="28S RIBOSOMAL PROTEIN S36, MITOCHONDRIAL"/>
    <property type="match status" value="1"/>
</dbReference>
<evidence type="ECO:0000256" key="4">
    <source>
        <dbReference type="SAM" id="MobiDB-lite"/>
    </source>
</evidence>
<keyword evidence="2" id="KW-0496">Mitochondrion</keyword>
<comment type="similarity">
    <text evidence="3">Belongs to the alpha-ketoglutarate dehydrogenase component 4 family.</text>
</comment>
<dbReference type="Pfam" id="PF10937">
    <property type="entry name" value="Kgd4-YMR31"/>
    <property type="match status" value="1"/>
</dbReference>
<evidence type="ECO:0000256" key="1">
    <source>
        <dbReference type="ARBA" id="ARBA00004173"/>
    </source>
</evidence>
<keyword evidence="5" id="KW-0689">Ribosomal protein</keyword>